<feature type="compositionally biased region" description="Polar residues" evidence="1">
    <location>
        <begin position="111"/>
        <end position="144"/>
    </location>
</feature>
<feature type="domain" description="BHLH" evidence="2">
    <location>
        <begin position="160"/>
        <end position="234"/>
    </location>
</feature>
<evidence type="ECO:0000313" key="4">
    <source>
        <dbReference type="Proteomes" id="UP000191672"/>
    </source>
</evidence>
<dbReference type="PANTHER" id="PTHR47336">
    <property type="entry name" value="TRANSCRIPTION FACTOR HMS1-RELATED"/>
    <property type="match status" value="1"/>
</dbReference>
<proteinExistence type="predicted"/>
<gene>
    <name evidence="3" type="ORF">PENANT_c012G02220</name>
</gene>
<evidence type="ECO:0000259" key="2">
    <source>
        <dbReference type="PROSITE" id="PS50888"/>
    </source>
</evidence>
<evidence type="ECO:0000256" key="1">
    <source>
        <dbReference type="SAM" id="MobiDB-lite"/>
    </source>
</evidence>
<dbReference type="SMART" id="SM00353">
    <property type="entry name" value="HLH"/>
    <property type="match status" value="1"/>
</dbReference>
<comment type="caution">
    <text evidence="3">The sequence shown here is derived from an EMBL/GenBank/DDBJ whole genome shotgun (WGS) entry which is preliminary data.</text>
</comment>
<dbReference type="GO" id="GO:0046983">
    <property type="term" value="F:protein dimerization activity"/>
    <property type="evidence" value="ECO:0007669"/>
    <property type="project" value="InterPro"/>
</dbReference>
<dbReference type="Gene3D" id="4.10.280.10">
    <property type="entry name" value="Helix-loop-helix DNA-binding domain"/>
    <property type="match status" value="1"/>
</dbReference>
<protein>
    <recommendedName>
        <fullName evidence="2">BHLH domain-containing protein</fullName>
    </recommendedName>
</protein>
<reference evidence="4" key="1">
    <citation type="journal article" date="2017" name="Nat. Microbiol.">
        <title>Global analysis of biosynthetic gene clusters reveals vast potential of secondary metabolite production in Penicillium species.</title>
        <authorList>
            <person name="Nielsen J.C."/>
            <person name="Grijseels S."/>
            <person name="Prigent S."/>
            <person name="Ji B."/>
            <person name="Dainat J."/>
            <person name="Nielsen K.F."/>
            <person name="Frisvad J.C."/>
            <person name="Workman M."/>
            <person name="Nielsen J."/>
        </authorList>
    </citation>
    <scope>NUCLEOTIDE SEQUENCE [LARGE SCALE GENOMIC DNA]</scope>
    <source>
        <strain evidence="4">IBT 31811</strain>
    </source>
</reference>
<dbReference type="InterPro" id="IPR052099">
    <property type="entry name" value="Regulatory_TF_Diverse"/>
</dbReference>
<dbReference type="Proteomes" id="UP000191672">
    <property type="component" value="Unassembled WGS sequence"/>
</dbReference>
<dbReference type="PANTHER" id="PTHR47336:SF3">
    <property type="entry name" value="SERINE-RICH PROTEIN TYE7"/>
    <property type="match status" value="1"/>
</dbReference>
<dbReference type="Pfam" id="PF00010">
    <property type="entry name" value="HLH"/>
    <property type="match status" value="1"/>
</dbReference>
<dbReference type="EMBL" id="MDYN01000012">
    <property type="protein sequence ID" value="OQD84773.1"/>
    <property type="molecule type" value="Genomic_DNA"/>
</dbReference>
<evidence type="ECO:0000313" key="3">
    <source>
        <dbReference type="EMBL" id="OQD84773.1"/>
    </source>
</evidence>
<dbReference type="SUPFAM" id="SSF47459">
    <property type="entry name" value="HLH, helix-loop-helix DNA-binding domain"/>
    <property type="match status" value="1"/>
</dbReference>
<sequence length="261" mass="29236">MENTNHIFDTGSCTELDLGNSFLPDLESSEGLSHVGHSLNADWTGRYQFSHEEITAPFFLKDESGPSNPIQAHRDPPGSDTQRTPEFLLDNFGVPDIWSCIDWSVVGQSGQYKSNETTNSGSSPNIESGTTCSSKFPSYSQHASPSGRAAAAERSRYQPSKRVSHYRIEKKYRANINDKIRLLDEMLPETPQHGQQWMNSGKENSNVSSTRRTVAANRSKGEVLSLVIDYIVFLRKKDALQQQSIRELEGYIRTSRNTLGF</sequence>
<feature type="region of interest" description="Disordered" evidence="1">
    <location>
        <begin position="111"/>
        <end position="163"/>
    </location>
</feature>
<dbReference type="InterPro" id="IPR011598">
    <property type="entry name" value="bHLH_dom"/>
</dbReference>
<keyword evidence="4" id="KW-1185">Reference proteome</keyword>
<dbReference type="PROSITE" id="PS50888">
    <property type="entry name" value="BHLH"/>
    <property type="match status" value="1"/>
</dbReference>
<organism evidence="3 4">
    <name type="scientific">Penicillium antarcticum</name>
    <dbReference type="NCBI Taxonomy" id="416450"/>
    <lineage>
        <taxon>Eukaryota</taxon>
        <taxon>Fungi</taxon>
        <taxon>Dikarya</taxon>
        <taxon>Ascomycota</taxon>
        <taxon>Pezizomycotina</taxon>
        <taxon>Eurotiomycetes</taxon>
        <taxon>Eurotiomycetidae</taxon>
        <taxon>Eurotiales</taxon>
        <taxon>Aspergillaceae</taxon>
        <taxon>Penicillium</taxon>
    </lineage>
</organism>
<name>A0A1V6Q6A8_9EURO</name>
<feature type="region of interest" description="Disordered" evidence="1">
    <location>
        <begin position="60"/>
        <end position="86"/>
    </location>
</feature>
<accession>A0A1V6Q6A8</accession>
<dbReference type="OrthoDB" id="4496470at2759"/>
<dbReference type="InterPro" id="IPR036638">
    <property type="entry name" value="HLH_DNA-bd_sf"/>
</dbReference>
<dbReference type="AlphaFoldDB" id="A0A1V6Q6A8"/>
<dbReference type="STRING" id="416450.A0A1V6Q6A8"/>